<dbReference type="RefSeq" id="WP_015287726.1">
    <property type="nucleotide sequence ID" value="NZ_CP140753.1"/>
</dbReference>
<gene>
    <name evidence="3" type="primary">cof</name>
    <name evidence="3" type="ORF">NCTC10142_00894</name>
</gene>
<dbReference type="Gene3D" id="3.30.1240.10">
    <property type="match status" value="1"/>
</dbReference>
<evidence type="ECO:0000256" key="1">
    <source>
        <dbReference type="ARBA" id="ARBA00001946"/>
    </source>
</evidence>
<dbReference type="PROSITE" id="PS01229">
    <property type="entry name" value="COF_2"/>
    <property type="match status" value="1"/>
</dbReference>
<dbReference type="SUPFAM" id="SSF56784">
    <property type="entry name" value="HAD-like"/>
    <property type="match status" value="1"/>
</dbReference>
<evidence type="ECO:0000313" key="4">
    <source>
        <dbReference type="Proteomes" id="UP000289506"/>
    </source>
</evidence>
<evidence type="ECO:0000256" key="2">
    <source>
        <dbReference type="ARBA" id="ARBA00034778"/>
    </source>
</evidence>
<dbReference type="InterPro" id="IPR006379">
    <property type="entry name" value="HAD-SF_hydro_IIB"/>
</dbReference>
<dbReference type="Gene3D" id="3.40.50.1000">
    <property type="entry name" value="HAD superfamily/HAD-like"/>
    <property type="match status" value="1"/>
</dbReference>
<dbReference type="AlphaFoldDB" id="A0A449AJE8"/>
<dbReference type="InterPro" id="IPR000150">
    <property type="entry name" value="Cof"/>
</dbReference>
<dbReference type="SFLD" id="SFLDS00003">
    <property type="entry name" value="Haloacid_Dehalogenase"/>
    <property type="match status" value="1"/>
</dbReference>
<dbReference type="EC" id="3.6.1.-" evidence="3"/>
<proteinExistence type="inferred from homology"/>
<geneLocation type="plasmid" evidence="3 4">
    <name>13</name>
</geneLocation>
<dbReference type="Proteomes" id="UP000289506">
    <property type="component" value="Plasmid 13"/>
</dbReference>
<dbReference type="NCBIfam" id="TIGR01484">
    <property type="entry name" value="HAD-SF-IIB"/>
    <property type="match status" value="1"/>
</dbReference>
<dbReference type="SFLD" id="SFLDG01140">
    <property type="entry name" value="C2.B:_Phosphomannomutase_and_P"/>
    <property type="match status" value="1"/>
</dbReference>
<dbReference type="GO" id="GO:0005829">
    <property type="term" value="C:cytosol"/>
    <property type="evidence" value="ECO:0007669"/>
    <property type="project" value="TreeGrafter"/>
</dbReference>
<sequence length="277" mass="31627">MKRAFVFDLDGTLLTSQNRAHPNTIEALKKLRELKHINIIATGRGLISILPLLENRAIDHIDYIICSNGTLIYNVKTKNYELLGTLDPKIFEIVYEKFIKFQSILRVDAIKEDQTIFPNNQVPEWLKKFLIMDTDVKKIGSEEKMRQIVYNPNSILTQMALRNDLPIAREVTDELREELKNYNCDVFLTNSVYTDINPKDVSKLNALKHLSKKINVKLKNMYAFGDSGNDVDMLKGVGYGVAMGNATDEAMLAAKEIINHHNSDTIARFIKKILNDI</sequence>
<dbReference type="PANTHER" id="PTHR10000">
    <property type="entry name" value="PHOSPHOSERINE PHOSPHATASE"/>
    <property type="match status" value="1"/>
</dbReference>
<dbReference type="Pfam" id="PF08282">
    <property type="entry name" value="Hydrolase_3"/>
    <property type="match status" value="1"/>
</dbReference>
<dbReference type="GO" id="GO:0000287">
    <property type="term" value="F:magnesium ion binding"/>
    <property type="evidence" value="ECO:0007669"/>
    <property type="project" value="TreeGrafter"/>
</dbReference>
<dbReference type="InterPro" id="IPR036412">
    <property type="entry name" value="HAD-like_sf"/>
</dbReference>
<name>A0A449AJE8_9BACT</name>
<organism evidence="3 4">
    <name type="scientific">Mycoplasmopsis cynos</name>
    <dbReference type="NCBI Taxonomy" id="171284"/>
    <lineage>
        <taxon>Bacteria</taxon>
        <taxon>Bacillati</taxon>
        <taxon>Mycoplasmatota</taxon>
        <taxon>Mycoplasmoidales</taxon>
        <taxon>Metamycoplasmataceae</taxon>
        <taxon>Mycoplasmopsis</taxon>
    </lineage>
</organism>
<dbReference type="InterPro" id="IPR023214">
    <property type="entry name" value="HAD_sf"/>
</dbReference>
<keyword evidence="3" id="KW-0614">Plasmid</keyword>
<dbReference type="PROSITE" id="PS01228">
    <property type="entry name" value="COF_1"/>
    <property type="match status" value="1"/>
</dbReference>
<evidence type="ECO:0000313" key="3">
    <source>
        <dbReference type="EMBL" id="VEU65111.1"/>
    </source>
</evidence>
<protein>
    <submittedName>
        <fullName evidence="3">COF family HAD hydrolase protein</fullName>
        <ecNumber evidence="3">3.6.1.-</ecNumber>
    </submittedName>
</protein>
<dbReference type="GO" id="GO:0016791">
    <property type="term" value="F:phosphatase activity"/>
    <property type="evidence" value="ECO:0007669"/>
    <property type="project" value="UniProtKB-ARBA"/>
</dbReference>
<dbReference type="PANTHER" id="PTHR10000:SF8">
    <property type="entry name" value="HAD SUPERFAMILY HYDROLASE-LIKE, TYPE 3"/>
    <property type="match status" value="1"/>
</dbReference>
<comment type="similarity">
    <text evidence="2">Belongs to the HAD-like hydrolase superfamily. Cof family.</text>
</comment>
<reference evidence="3 4" key="1">
    <citation type="submission" date="2019-01" db="EMBL/GenBank/DDBJ databases">
        <authorList>
            <consortium name="Pathogen Informatics"/>
        </authorList>
    </citation>
    <scope>NUCLEOTIDE SEQUENCE [LARGE SCALE GENOMIC DNA]</scope>
    <source>
        <strain evidence="3 4">NCTC10142</strain>
        <plasmid evidence="4">13</plasmid>
    </source>
</reference>
<dbReference type="NCBIfam" id="TIGR00099">
    <property type="entry name" value="Cof-subfamily"/>
    <property type="match status" value="1"/>
</dbReference>
<dbReference type="GeneID" id="74932402"/>
<accession>A0A449AJE8</accession>
<comment type="cofactor">
    <cofactor evidence="1">
        <name>Mg(2+)</name>
        <dbReference type="ChEBI" id="CHEBI:18420"/>
    </cofactor>
</comment>
<dbReference type="EMBL" id="LR214986">
    <property type="protein sequence ID" value="VEU65111.1"/>
    <property type="molecule type" value="Genomic_DNA"/>
</dbReference>
<keyword evidence="3" id="KW-0378">Hydrolase</keyword>
<dbReference type="OMA" id="YNSGAIG"/>